<dbReference type="InterPro" id="IPR036388">
    <property type="entry name" value="WH-like_DNA-bd_sf"/>
</dbReference>
<dbReference type="InterPro" id="IPR039422">
    <property type="entry name" value="MarR/SlyA-like"/>
</dbReference>
<evidence type="ECO:0000313" key="4">
    <source>
        <dbReference type="Proteomes" id="UP000183530"/>
    </source>
</evidence>
<dbReference type="PANTHER" id="PTHR33164">
    <property type="entry name" value="TRANSCRIPTIONAL REGULATOR, MARR FAMILY"/>
    <property type="match status" value="1"/>
</dbReference>
<reference evidence="3 4" key="1">
    <citation type="submission" date="2016-11" db="EMBL/GenBank/DDBJ databases">
        <title>Genome sequencing of Zhihengliuella aestuarii B18 antagonistic to Plasmodiophora brassicae.</title>
        <authorList>
            <person name="Luo Y."/>
        </authorList>
    </citation>
    <scope>NUCLEOTIDE SEQUENCE [LARGE SCALE GENOMIC DNA]</scope>
    <source>
        <strain evidence="3 4">B18</strain>
    </source>
</reference>
<organism evidence="3 4">
    <name type="scientific">Neomicrococcus aestuarii</name>
    <dbReference type="NCBI Taxonomy" id="556325"/>
    <lineage>
        <taxon>Bacteria</taxon>
        <taxon>Bacillati</taxon>
        <taxon>Actinomycetota</taxon>
        <taxon>Actinomycetes</taxon>
        <taxon>Micrococcales</taxon>
        <taxon>Micrococcaceae</taxon>
        <taxon>Neomicrococcus</taxon>
    </lineage>
</organism>
<dbReference type="GO" id="GO:0006950">
    <property type="term" value="P:response to stress"/>
    <property type="evidence" value="ECO:0007669"/>
    <property type="project" value="TreeGrafter"/>
</dbReference>
<dbReference type="OrthoDB" id="162531at2"/>
<dbReference type="Pfam" id="PF01047">
    <property type="entry name" value="MarR"/>
    <property type="match status" value="1"/>
</dbReference>
<dbReference type="RefSeq" id="WP_071894647.1">
    <property type="nucleotide sequence ID" value="NZ_CP018135.1"/>
</dbReference>
<keyword evidence="4" id="KW-1185">Reference proteome</keyword>
<dbReference type="EMBL" id="CP018135">
    <property type="protein sequence ID" value="APF41176.1"/>
    <property type="molecule type" value="Genomic_DNA"/>
</dbReference>
<dbReference type="PANTHER" id="PTHR33164:SF43">
    <property type="entry name" value="HTH-TYPE TRANSCRIPTIONAL REPRESSOR YETL"/>
    <property type="match status" value="1"/>
</dbReference>
<dbReference type="Proteomes" id="UP000183530">
    <property type="component" value="Chromosome"/>
</dbReference>
<feature type="region of interest" description="Disordered" evidence="1">
    <location>
        <begin position="1"/>
        <end position="21"/>
    </location>
</feature>
<dbReference type="SMART" id="SM00347">
    <property type="entry name" value="HTH_MARR"/>
    <property type="match status" value="1"/>
</dbReference>
<name>A0A1L2ZPQ5_9MICC</name>
<dbReference type="KEGG" id="nae:BHE16_09410"/>
<dbReference type="InterPro" id="IPR000835">
    <property type="entry name" value="HTH_MarR-typ"/>
</dbReference>
<evidence type="ECO:0000313" key="3">
    <source>
        <dbReference type="EMBL" id="APF41176.1"/>
    </source>
</evidence>
<dbReference type="STRING" id="556325.BHE16_09410"/>
<dbReference type="PROSITE" id="PS50995">
    <property type="entry name" value="HTH_MARR_2"/>
    <property type="match status" value="1"/>
</dbReference>
<feature type="domain" description="HTH marR-type" evidence="2">
    <location>
        <begin position="27"/>
        <end position="163"/>
    </location>
</feature>
<dbReference type="SUPFAM" id="SSF46785">
    <property type="entry name" value="Winged helix' DNA-binding domain"/>
    <property type="match status" value="1"/>
</dbReference>
<sequence>MEVDYSVNPASASGPNDPSAYRPDPQAFALINALQKFTIASDHYAQLVGGNNKMMQRDMYALRAIMQGSLAGESLSPTDLAKAVNLSTPATTALIDRLVKSGHVTRRASETDRRRVVLEATPKAAEDGRRMFMPLAMSLMTVIDRYSPEQIALLTEFISEAVDAVHRSAEASKVEE</sequence>
<gene>
    <name evidence="3" type="ORF">BHE16_09410</name>
</gene>
<evidence type="ECO:0000256" key="1">
    <source>
        <dbReference type="SAM" id="MobiDB-lite"/>
    </source>
</evidence>
<dbReference type="Gene3D" id="1.10.10.10">
    <property type="entry name" value="Winged helix-like DNA-binding domain superfamily/Winged helix DNA-binding domain"/>
    <property type="match status" value="1"/>
</dbReference>
<evidence type="ECO:0000259" key="2">
    <source>
        <dbReference type="PROSITE" id="PS50995"/>
    </source>
</evidence>
<dbReference type="PRINTS" id="PR00598">
    <property type="entry name" value="HTHMARR"/>
</dbReference>
<dbReference type="GO" id="GO:0003700">
    <property type="term" value="F:DNA-binding transcription factor activity"/>
    <property type="evidence" value="ECO:0007669"/>
    <property type="project" value="InterPro"/>
</dbReference>
<dbReference type="AlphaFoldDB" id="A0A1L2ZPQ5"/>
<dbReference type="InterPro" id="IPR036390">
    <property type="entry name" value="WH_DNA-bd_sf"/>
</dbReference>
<accession>A0A1L2ZPQ5</accession>
<protein>
    <recommendedName>
        <fullName evidence="2">HTH marR-type domain-containing protein</fullName>
    </recommendedName>
</protein>
<proteinExistence type="predicted"/>